<dbReference type="AlphaFoldDB" id="A0A6G1J103"/>
<evidence type="ECO:0000256" key="1">
    <source>
        <dbReference type="SAM" id="MobiDB-lite"/>
    </source>
</evidence>
<protein>
    <recommendedName>
        <fullName evidence="5">MARVEL domain-containing protein</fullName>
    </recommendedName>
</protein>
<evidence type="ECO:0000313" key="4">
    <source>
        <dbReference type="Proteomes" id="UP000799291"/>
    </source>
</evidence>
<evidence type="ECO:0008006" key="5">
    <source>
        <dbReference type="Google" id="ProtNLM"/>
    </source>
</evidence>
<evidence type="ECO:0000256" key="2">
    <source>
        <dbReference type="SAM" id="Phobius"/>
    </source>
</evidence>
<feature type="compositionally biased region" description="Basic and acidic residues" evidence="1">
    <location>
        <begin position="199"/>
        <end position="209"/>
    </location>
</feature>
<feature type="transmembrane region" description="Helical" evidence="2">
    <location>
        <begin position="126"/>
        <end position="147"/>
    </location>
</feature>
<name>A0A6G1J103_9PLEO</name>
<dbReference type="EMBL" id="MU005583">
    <property type="protein sequence ID" value="KAF2683881.1"/>
    <property type="molecule type" value="Genomic_DNA"/>
</dbReference>
<keyword evidence="4" id="KW-1185">Reference proteome</keyword>
<gene>
    <name evidence="3" type="ORF">K458DRAFT_418859</name>
</gene>
<sequence>MAPLERTLRTSTLFSSLFAIALLIPATVESFIVRLHSRGWWYPTGDPYIVFGFIPLFFTIISSTFYLALQLRQKGKDAAEAASSRPLLWITADFMIFAGYMIALVFEWLEGPKRLQGEPNVAFLEAYATVPLMFNMLAHFAAFFVNIRPAFHTLMAKQWAGRSECPHCHHRIDKGTVEVAQTGTGEGYSLLRGEDYDEDAGRASEERADVATVGEV</sequence>
<keyword evidence="2" id="KW-1133">Transmembrane helix</keyword>
<dbReference type="Proteomes" id="UP000799291">
    <property type="component" value="Unassembled WGS sequence"/>
</dbReference>
<keyword evidence="2" id="KW-0472">Membrane</keyword>
<feature type="region of interest" description="Disordered" evidence="1">
    <location>
        <begin position="197"/>
        <end position="216"/>
    </location>
</feature>
<proteinExistence type="predicted"/>
<evidence type="ECO:0000313" key="3">
    <source>
        <dbReference type="EMBL" id="KAF2683881.1"/>
    </source>
</evidence>
<organism evidence="3 4">
    <name type="scientific">Lentithecium fluviatile CBS 122367</name>
    <dbReference type="NCBI Taxonomy" id="1168545"/>
    <lineage>
        <taxon>Eukaryota</taxon>
        <taxon>Fungi</taxon>
        <taxon>Dikarya</taxon>
        <taxon>Ascomycota</taxon>
        <taxon>Pezizomycotina</taxon>
        <taxon>Dothideomycetes</taxon>
        <taxon>Pleosporomycetidae</taxon>
        <taxon>Pleosporales</taxon>
        <taxon>Massarineae</taxon>
        <taxon>Lentitheciaceae</taxon>
        <taxon>Lentithecium</taxon>
    </lineage>
</organism>
<dbReference type="OrthoDB" id="5241710at2759"/>
<keyword evidence="2" id="KW-0812">Transmembrane</keyword>
<accession>A0A6G1J103</accession>
<reference evidence="3" key="1">
    <citation type="journal article" date="2020" name="Stud. Mycol.">
        <title>101 Dothideomycetes genomes: a test case for predicting lifestyles and emergence of pathogens.</title>
        <authorList>
            <person name="Haridas S."/>
            <person name="Albert R."/>
            <person name="Binder M."/>
            <person name="Bloem J."/>
            <person name="Labutti K."/>
            <person name="Salamov A."/>
            <person name="Andreopoulos B."/>
            <person name="Baker S."/>
            <person name="Barry K."/>
            <person name="Bills G."/>
            <person name="Bluhm B."/>
            <person name="Cannon C."/>
            <person name="Castanera R."/>
            <person name="Culley D."/>
            <person name="Daum C."/>
            <person name="Ezra D."/>
            <person name="Gonzalez J."/>
            <person name="Henrissat B."/>
            <person name="Kuo A."/>
            <person name="Liang C."/>
            <person name="Lipzen A."/>
            <person name="Lutzoni F."/>
            <person name="Magnuson J."/>
            <person name="Mondo S."/>
            <person name="Nolan M."/>
            <person name="Ohm R."/>
            <person name="Pangilinan J."/>
            <person name="Park H.-J."/>
            <person name="Ramirez L."/>
            <person name="Alfaro M."/>
            <person name="Sun H."/>
            <person name="Tritt A."/>
            <person name="Yoshinaga Y."/>
            <person name="Zwiers L.-H."/>
            <person name="Turgeon B."/>
            <person name="Goodwin S."/>
            <person name="Spatafora J."/>
            <person name="Crous P."/>
            <person name="Grigoriev I."/>
        </authorList>
    </citation>
    <scope>NUCLEOTIDE SEQUENCE</scope>
    <source>
        <strain evidence="3">CBS 122367</strain>
    </source>
</reference>
<feature type="transmembrane region" description="Helical" evidence="2">
    <location>
        <begin position="87"/>
        <end position="106"/>
    </location>
</feature>
<feature type="transmembrane region" description="Helical" evidence="2">
    <location>
        <begin position="49"/>
        <end position="67"/>
    </location>
</feature>